<dbReference type="InterPro" id="IPR052352">
    <property type="entry name" value="Sugar_Degrad_Dehydratases"/>
</dbReference>
<feature type="region of interest" description="Disordered" evidence="8">
    <location>
        <begin position="558"/>
        <end position="580"/>
    </location>
</feature>
<dbReference type="Pfam" id="PF24877">
    <property type="entry name" value="ILV_EDD_C"/>
    <property type="match status" value="1"/>
</dbReference>
<dbReference type="InterPro" id="IPR000581">
    <property type="entry name" value="ILV_EDD_N"/>
</dbReference>
<keyword evidence="2" id="KW-0001">2Fe-2S</keyword>
<dbReference type="Gene3D" id="3.50.30.80">
    <property type="entry name" value="IlvD/EDD C-terminal domain-like"/>
    <property type="match status" value="1"/>
</dbReference>
<accession>A0A6N9YTX8</accession>
<gene>
    <name evidence="11" type="ORF">G1H11_24115</name>
</gene>
<comment type="similarity">
    <text evidence="1">Belongs to the IlvD/Edd family.</text>
</comment>
<dbReference type="Pfam" id="PF00920">
    <property type="entry name" value="ILVD_EDD_N"/>
    <property type="match status" value="1"/>
</dbReference>
<evidence type="ECO:0000259" key="9">
    <source>
        <dbReference type="Pfam" id="PF00920"/>
    </source>
</evidence>
<evidence type="ECO:0000256" key="6">
    <source>
        <dbReference type="ARBA" id="ARBA00023239"/>
    </source>
</evidence>
<comment type="caution">
    <text evidence="11">The sequence shown here is derived from an EMBL/GenBank/DDBJ whole genome shotgun (WGS) entry which is preliminary data.</text>
</comment>
<dbReference type="SUPFAM" id="SSF143975">
    <property type="entry name" value="IlvD/EDD N-terminal domain-like"/>
    <property type="match status" value="1"/>
</dbReference>
<evidence type="ECO:0000256" key="5">
    <source>
        <dbReference type="ARBA" id="ARBA00023014"/>
    </source>
</evidence>
<dbReference type="PANTHER" id="PTHR43183:SF1">
    <property type="entry name" value="HYPOTHETICAL DIHYDROXY-ACID DEHYDRATASE (EUROFUNG)-RELATED"/>
    <property type="match status" value="1"/>
</dbReference>
<dbReference type="PROSITE" id="PS00886">
    <property type="entry name" value="ILVD_EDD_1"/>
    <property type="match status" value="1"/>
</dbReference>
<dbReference type="GO" id="GO:0046872">
    <property type="term" value="F:metal ion binding"/>
    <property type="evidence" value="ECO:0007669"/>
    <property type="project" value="UniProtKB-KW"/>
</dbReference>
<protein>
    <submittedName>
        <fullName evidence="11">Dihydroxy-acid dehydratase</fullName>
    </submittedName>
</protein>
<sequence length="599" mass="64093">MTNRLRSNRYFGGYNQQSLVRNGHMQGLGFPDGLLRSGKPLIGIADTQSELNPCNAHLGSIAEAVKRGVWEAGGVPVTFPTISLGEPNMLPTTMLFRNLMSMDVEETIRANPIDGVVLLGGCDKTTPALLMGAASVDLPTLMVTGGPMLTPRFRGRTMGTGTDARKMADDVRAGRMRPEEFFAAEGCYARSAGHCMVMGTASTMASVAEALGMQLPGTSSIPAPDSARLQAAHRAGRRIVDMVHEDLRMSQILTRGAFENAVKVSAALSGSTNAVLHLLAIAGRTDASLELRDFDDWMRDVPWLVNLRPAGEYYMEDFHFAGGLPVVMQRLGELLATDAMTVTGRTVAENVADAECFDDDVIRPVDRPLGIGAGTAVLYGNLAPDGAVIKQAAASSDLMQHRGKAVVFDTIQECEAQIHDPDLDIDENSVLVVRNCGPRGYPGMPEVANLPIPRKLLERGIDDLVRISDARMSGTAYGTVVLHVSPEAAAGGPLALVRTGDEIVLDVPARTLSLQVDDAELDRRRAAAKRSGSKFSRGYAKLYEDHVTQAHQGADFDFLVGRGDDAPHGGDPYLPPDDDDALLRQASLATPVEARDGQA</sequence>
<reference evidence="11 12" key="1">
    <citation type="submission" date="2020-02" db="EMBL/GenBank/DDBJ databases">
        <authorList>
            <person name="Li X.-J."/>
            <person name="Feng X.-M."/>
        </authorList>
    </citation>
    <scope>NUCLEOTIDE SEQUENCE [LARGE SCALE GENOMIC DNA]</scope>
    <source>
        <strain evidence="11 12">CGMCC 4.7225</strain>
    </source>
</reference>
<evidence type="ECO:0000313" key="12">
    <source>
        <dbReference type="Proteomes" id="UP000469185"/>
    </source>
</evidence>
<keyword evidence="6" id="KW-0456">Lyase</keyword>
<evidence type="ECO:0000259" key="10">
    <source>
        <dbReference type="Pfam" id="PF24877"/>
    </source>
</evidence>
<evidence type="ECO:0000256" key="4">
    <source>
        <dbReference type="ARBA" id="ARBA00023004"/>
    </source>
</evidence>
<feature type="domain" description="Dihydroxy-acid/6-phosphogluconate dehydratase N-terminal" evidence="9">
    <location>
        <begin position="39"/>
        <end position="350"/>
    </location>
</feature>
<evidence type="ECO:0000256" key="7">
    <source>
        <dbReference type="ARBA" id="ARBA00023304"/>
    </source>
</evidence>
<keyword evidence="4" id="KW-0408">Iron</keyword>
<organism evidence="11 12">
    <name type="scientific">Phytoactinopolyspora alkaliphila</name>
    <dbReference type="NCBI Taxonomy" id="1783498"/>
    <lineage>
        <taxon>Bacteria</taxon>
        <taxon>Bacillati</taxon>
        <taxon>Actinomycetota</taxon>
        <taxon>Actinomycetes</taxon>
        <taxon>Jiangellales</taxon>
        <taxon>Jiangellaceae</taxon>
        <taxon>Phytoactinopolyspora</taxon>
    </lineage>
</organism>
<dbReference type="GO" id="GO:0051537">
    <property type="term" value="F:2 iron, 2 sulfur cluster binding"/>
    <property type="evidence" value="ECO:0007669"/>
    <property type="project" value="UniProtKB-KW"/>
</dbReference>
<dbReference type="NCBIfam" id="NF004784">
    <property type="entry name" value="PRK06131.1"/>
    <property type="match status" value="1"/>
</dbReference>
<dbReference type="SUPFAM" id="SSF52016">
    <property type="entry name" value="LeuD/IlvD-like"/>
    <property type="match status" value="1"/>
</dbReference>
<dbReference type="Proteomes" id="UP000469185">
    <property type="component" value="Unassembled WGS sequence"/>
</dbReference>
<dbReference type="GO" id="GO:0009082">
    <property type="term" value="P:branched-chain amino acid biosynthetic process"/>
    <property type="evidence" value="ECO:0007669"/>
    <property type="project" value="UniProtKB-KW"/>
</dbReference>
<dbReference type="EMBL" id="JAAGOB010000020">
    <property type="protein sequence ID" value="NED98390.1"/>
    <property type="molecule type" value="Genomic_DNA"/>
</dbReference>
<dbReference type="InterPro" id="IPR037237">
    <property type="entry name" value="IlvD/EDD_N"/>
</dbReference>
<keyword evidence="3" id="KW-0479">Metal-binding</keyword>
<name>A0A6N9YTX8_9ACTN</name>
<proteinExistence type="inferred from homology"/>
<keyword evidence="7" id="KW-0100">Branched-chain amino acid biosynthesis</keyword>
<dbReference type="AlphaFoldDB" id="A0A6N9YTX8"/>
<evidence type="ECO:0000256" key="8">
    <source>
        <dbReference type="SAM" id="MobiDB-lite"/>
    </source>
</evidence>
<dbReference type="NCBIfam" id="NF009560">
    <property type="entry name" value="PRK13017.1"/>
    <property type="match status" value="1"/>
</dbReference>
<evidence type="ECO:0000256" key="2">
    <source>
        <dbReference type="ARBA" id="ARBA00022714"/>
    </source>
</evidence>
<dbReference type="RefSeq" id="WP_163821186.1">
    <property type="nucleotide sequence ID" value="NZ_JAAGOB010000020.1"/>
</dbReference>
<dbReference type="InterPro" id="IPR056740">
    <property type="entry name" value="ILV_EDD_C"/>
</dbReference>
<keyword evidence="12" id="KW-1185">Reference proteome</keyword>
<keyword evidence="7" id="KW-0028">Amino-acid biosynthesis</keyword>
<evidence type="ECO:0000256" key="1">
    <source>
        <dbReference type="ARBA" id="ARBA00006486"/>
    </source>
</evidence>
<evidence type="ECO:0000313" key="11">
    <source>
        <dbReference type="EMBL" id="NED98390.1"/>
    </source>
</evidence>
<dbReference type="InterPro" id="IPR042096">
    <property type="entry name" value="Dihydro-acid_dehy_C"/>
</dbReference>
<dbReference type="GO" id="GO:0016836">
    <property type="term" value="F:hydro-lyase activity"/>
    <property type="evidence" value="ECO:0007669"/>
    <property type="project" value="UniProtKB-ARBA"/>
</dbReference>
<dbReference type="FunFam" id="3.50.30.80:FF:000001">
    <property type="entry name" value="Dihydroxy-acid dehydratase"/>
    <property type="match status" value="1"/>
</dbReference>
<feature type="domain" description="Dihydroxy-acid/6-phosphogluconate dehydratase C-terminal" evidence="10">
    <location>
        <begin position="360"/>
        <end position="554"/>
    </location>
</feature>
<dbReference type="InterPro" id="IPR020558">
    <property type="entry name" value="DiOHA_6PGluconate_deHydtase_CS"/>
</dbReference>
<keyword evidence="5" id="KW-0411">Iron-sulfur</keyword>
<evidence type="ECO:0000256" key="3">
    <source>
        <dbReference type="ARBA" id="ARBA00022723"/>
    </source>
</evidence>
<dbReference type="PANTHER" id="PTHR43183">
    <property type="entry name" value="HYPOTHETICAL DIHYDROXYACID DEHYDRATASE (EUROFUNG)-RELATED"/>
    <property type="match status" value="1"/>
</dbReference>